<reference evidence="4 5" key="1">
    <citation type="submission" date="2022-09" db="EMBL/GenBank/DDBJ databases">
        <title>Genome sequencing of Flavivirga sp. MEBiC05379.</title>
        <authorList>
            <person name="Oh H.-M."/>
            <person name="Kwon K.K."/>
            <person name="Park M.J."/>
            <person name="Yang S.-H."/>
        </authorList>
    </citation>
    <scope>NUCLEOTIDE SEQUENCE [LARGE SCALE GENOMIC DNA]</scope>
    <source>
        <strain evidence="4 5">MEBiC05379</strain>
    </source>
</reference>
<dbReference type="EMBL" id="JAODOP010000004">
    <property type="protein sequence ID" value="MEF3832771.1"/>
    <property type="molecule type" value="Genomic_DNA"/>
</dbReference>
<dbReference type="Gene3D" id="2.120.10.80">
    <property type="entry name" value="Kelch-type beta propeller"/>
    <property type="match status" value="1"/>
</dbReference>
<gene>
    <name evidence="4" type="ORF">N1F79_06495</name>
</gene>
<evidence type="ECO:0000259" key="2">
    <source>
        <dbReference type="Pfam" id="PF19755"/>
    </source>
</evidence>
<dbReference type="InterPro" id="IPR036278">
    <property type="entry name" value="Sialidase_sf"/>
</dbReference>
<keyword evidence="1" id="KW-0732">Signal</keyword>
<comment type="caution">
    <text evidence="4">The sequence shown here is derived from an EMBL/GenBank/DDBJ whole genome shotgun (WGS) entry which is preliminary data.</text>
</comment>
<dbReference type="InterPro" id="IPR015915">
    <property type="entry name" value="Kelch-typ_b-propeller"/>
</dbReference>
<dbReference type="InterPro" id="IPR046209">
    <property type="entry name" value="DUF6242_N"/>
</dbReference>
<accession>A0ABU7XQW0</accession>
<dbReference type="SUPFAM" id="SSF50939">
    <property type="entry name" value="Sialidases"/>
    <property type="match status" value="2"/>
</dbReference>
<dbReference type="Pfam" id="PF25852">
    <property type="entry name" value="DUF6242_C"/>
    <property type="match status" value="1"/>
</dbReference>
<dbReference type="Pfam" id="PF19755">
    <property type="entry name" value="DUF6242"/>
    <property type="match status" value="1"/>
</dbReference>
<feature type="domain" description="DUF6242" evidence="2">
    <location>
        <begin position="48"/>
        <end position="128"/>
    </location>
</feature>
<protein>
    <submittedName>
        <fullName evidence="4">DUF5018 domain-containing protein</fullName>
    </submittedName>
</protein>
<dbReference type="RefSeq" id="WP_303305141.1">
    <property type="nucleotide sequence ID" value="NZ_JAODOP010000004.1"/>
</dbReference>
<organism evidence="4 5">
    <name type="scientific">Flavivirga spongiicola</name>
    <dbReference type="NCBI Taxonomy" id="421621"/>
    <lineage>
        <taxon>Bacteria</taxon>
        <taxon>Pseudomonadati</taxon>
        <taxon>Bacteroidota</taxon>
        <taxon>Flavobacteriia</taxon>
        <taxon>Flavobacteriales</taxon>
        <taxon>Flavobacteriaceae</taxon>
        <taxon>Flavivirga</taxon>
    </lineage>
</organism>
<evidence type="ECO:0000313" key="4">
    <source>
        <dbReference type="EMBL" id="MEF3832771.1"/>
    </source>
</evidence>
<feature type="signal peptide" evidence="1">
    <location>
        <begin position="1"/>
        <end position="27"/>
    </location>
</feature>
<proteinExistence type="predicted"/>
<dbReference type="PROSITE" id="PS51257">
    <property type="entry name" value="PROKAR_LIPOPROTEIN"/>
    <property type="match status" value="1"/>
</dbReference>
<keyword evidence="5" id="KW-1185">Reference proteome</keyword>
<evidence type="ECO:0000259" key="3">
    <source>
        <dbReference type="Pfam" id="PF25852"/>
    </source>
</evidence>
<feature type="domain" description="DUF6242" evidence="3">
    <location>
        <begin position="344"/>
        <end position="485"/>
    </location>
</feature>
<feature type="chain" id="PRO_5045412775" evidence="1">
    <location>
        <begin position="28"/>
        <end position="486"/>
    </location>
</feature>
<dbReference type="InterPro" id="IPR058667">
    <property type="entry name" value="DUF6242_C"/>
</dbReference>
<sequence length="486" mass="52490">MKSKQKLKYLFSLVLLFGLLFTTSCDKDDDDPQTDLTGLIQFGFVEESLSDFPFGVDQSTYVIENDDLLPYQFDVSNLTATFVAIKGSTVTVNGVEQISGVTTNDFTNDVIYTLTAIDGVSQRTYTVKAKVSQVNPEEVQWNQVGVNAFDVDLSSQKYFFLNGKHFLIVGKEGKFGVSKLYSSTGGSNWTEETPTGDFPTGSDHNIIVQNGVAYVVGFAELLDPFGIGDPQFFQKGLTSDLYTTSDGIEWTKVTGALAIDTGGFFGPESVASVRTPSFSVDGTIYGIGGNQAVFSNLEGFKPDAVYTPAAAIASKTLISTDDGATFELTDDYTAEMTRRTYAGSYMYEGKMHIVGGLDLEGVPLSDIWSSTDGVTWTLVSDGAFSARMRTSVVAYDDKLWMFGGALADGTCTSEILTSDDGGVTWALVEAFQALPDTFTPRCNSNIFVDAQGNIFIIGGQTTTVVDGKAEFSTLTDIWSGKLNKLN</sequence>
<name>A0ABU7XQW0_9FLAO</name>
<dbReference type="Proteomes" id="UP001337305">
    <property type="component" value="Unassembled WGS sequence"/>
</dbReference>
<dbReference type="Gene3D" id="2.60.40.2340">
    <property type="match status" value="1"/>
</dbReference>
<evidence type="ECO:0000313" key="5">
    <source>
        <dbReference type="Proteomes" id="UP001337305"/>
    </source>
</evidence>
<evidence type="ECO:0000256" key="1">
    <source>
        <dbReference type="SAM" id="SignalP"/>
    </source>
</evidence>